<organism evidence="1 2">
    <name type="scientific">Kribbella antiqua</name>
    <dbReference type="NCBI Taxonomy" id="2512217"/>
    <lineage>
        <taxon>Bacteria</taxon>
        <taxon>Bacillati</taxon>
        <taxon>Actinomycetota</taxon>
        <taxon>Actinomycetes</taxon>
        <taxon>Propionibacteriales</taxon>
        <taxon>Kribbellaceae</taxon>
        <taxon>Kribbella</taxon>
    </lineage>
</organism>
<gene>
    <name evidence="1" type="ORF">EV646_103252</name>
</gene>
<sequence length="57" mass="5977">MQEQPSSGGPEQPDEVEALRAVQSDIRAARDELRGVADGIRAALAADDALSREAASE</sequence>
<dbReference type="EMBL" id="SLWR01000003">
    <property type="protein sequence ID" value="TCO49274.1"/>
    <property type="molecule type" value="Genomic_DNA"/>
</dbReference>
<name>A0A4R2IV71_9ACTN</name>
<dbReference type="Proteomes" id="UP000295573">
    <property type="component" value="Unassembled WGS sequence"/>
</dbReference>
<protein>
    <submittedName>
        <fullName evidence="1">Uncharacterized protein</fullName>
    </submittedName>
</protein>
<dbReference type="RefSeq" id="WP_158290940.1">
    <property type="nucleotide sequence ID" value="NZ_SLWR01000003.1"/>
</dbReference>
<reference evidence="1 2" key="1">
    <citation type="journal article" date="2015" name="Stand. Genomic Sci.">
        <title>Genomic Encyclopedia of Bacterial and Archaeal Type Strains, Phase III: the genomes of soil and plant-associated and newly described type strains.</title>
        <authorList>
            <person name="Whitman W.B."/>
            <person name="Woyke T."/>
            <person name="Klenk H.P."/>
            <person name="Zhou Y."/>
            <person name="Lilburn T.G."/>
            <person name="Beck B.J."/>
            <person name="De Vos P."/>
            <person name="Vandamme P."/>
            <person name="Eisen J.A."/>
            <person name="Garrity G."/>
            <person name="Hugenholtz P."/>
            <person name="Kyrpides N.C."/>
        </authorList>
    </citation>
    <scope>NUCLEOTIDE SEQUENCE [LARGE SCALE GENOMIC DNA]</scope>
    <source>
        <strain evidence="1 2">VKM Ac-2541</strain>
    </source>
</reference>
<evidence type="ECO:0000313" key="2">
    <source>
        <dbReference type="Proteomes" id="UP000295573"/>
    </source>
</evidence>
<accession>A0A4R2IV71</accession>
<keyword evidence="2" id="KW-1185">Reference proteome</keyword>
<comment type="caution">
    <text evidence="1">The sequence shown here is derived from an EMBL/GenBank/DDBJ whole genome shotgun (WGS) entry which is preliminary data.</text>
</comment>
<dbReference type="AlphaFoldDB" id="A0A4R2IV71"/>
<proteinExistence type="predicted"/>
<evidence type="ECO:0000313" key="1">
    <source>
        <dbReference type="EMBL" id="TCO49274.1"/>
    </source>
</evidence>